<feature type="transmembrane region" description="Helical" evidence="8">
    <location>
        <begin position="20"/>
        <end position="39"/>
    </location>
</feature>
<evidence type="ECO:0000256" key="3">
    <source>
        <dbReference type="ARBA" id="ARBA00022448"/>
    </source>
</evidence>
<evidence type="ECO:0000256" key="8">
    <source>
        <dbReference type="SAM" id="Phobius"/>
    </source>
</evidence>
<dbReference type="PANTHER" id="PTHR21716:SF53">
    <property type="entry name" value="PERMEASE PERM-RELATED"/>
    <property type="match status" value="1"/>
</dbReference>
<evidence type="ECO:0000256" key="2">
    <source>
        <dbReference type="ARBA" id="ARBA00009773"/>
    </source>
</evidence>
<evidence type="ECO:0000256" key="4">
    <source>
        <dbReference type="ARBA" id="ARBA00022475"/>
    </source>
</evidence>
<comment type="subcellular location">
    <subcellularLocation>
        <location evidence="1">Cell membrane</location>
        <topology evidence="1">Multi-pass membrane protein</topology>
    </subcellularLocation>
</comment>
<dbReference type="EMBL" id="CP025570">
    <property type="protein sequence ID" value="AZZ40015.1"/>
    <property type="molecule type" value="Genomic_DNA"/>
</dbReference>
<name>A0A3Q9UEG7_9ACTN</name>
<keyword evidence="4" id="KW-1003">Cell membrane</keyword>
<reference evidence="10" key="1">
    <citation type="submission" date="2017-12" db="EMBL/GenBank/DDBJ databases">
        <title>Whole genome sequencing of Acidipropionibacterium jensenii strains JS279 and JS280.</title>
        <authorList>
            <person name="Deptula P."/>
            <person name="Laine P."/>
            <person name="Smolander O.-P."/>
            <person name="Paulin L."/>
            <person name="Auvinen P."/>
            <person name="Varmanen P."/>
        </authorList>
    </citation>
    <scope>NUCLEOTIDE SEQUENCE [LARGE SCALE GENOMIC DNA]</scope>
    <source>
        <strain evidence="10">JS280</strain>
    </source>
</reference>
<accession>A0A3Q9UEG7</accession>
<dbReference type="InterPro" id="IPR002549">
    <property type="entry name" value="AI-2E-like"/>
</dbReference>
<dbReference type="RefSeq" id="WP_097799264.1">
    <property type="nucleotide sequence ID" value="NZ_CP025570.1"/>
</dbReference>
<organism evidence="9 10">
    <name type="scientific">Acidipropionibacterium jensenii</name>
    <dbReference type="NCBI Taxonomy" id="1749"/>
    <lineage>
        <taxon>Bacteria</taxon>
        <taxon>Bacillati</taxon>
        <taxon>Actinomycetota</taxon>
        <taxon>Actinomycetes</taxon>
        <taxon>Propionibacteriales</taxon>
        <taxon>Propionibacteriaceae</taxon>
        <taxon>Acidipropionibacterium</taxon>
    </lineage>
</organism>
<feature type="transmembrane region" description="Helical" evidence="8">
    <location>
        <begin position="307"/>
        <end position="330"/>
    </location>
</feature>
<keyword evidence="6 8" id="KW-1133">Transmembrane helix</keyword>
<keyword evidence="7 8" id="KW-0472">Membrane</keyword>
<evidence type="ECO:0000313" key="10">
    <source>
        <dbReference type="Proteomes" id="UP000285875"/>
    </source>
</evidence>
<gene>
    <name evidence="9" type="ORF">C0Z10_09910</name>
</gene>
<proteinExistence type="inferred from homology"/>
<dbReference type="PANTHER" id="PTHR21716">
    <property type="entry name" value="TRANSMEMBRANE PROTEIN"/>
    <property type="match status" value="1"/>
</dbReference>
<keyword evidence="3" id="KW-0813">Transport</keyword>
<keyword evidence="5 8" id="KW-0812">Transmembrane</keyword>
<evidence type="ECO:0000313" key="9">
    <source>
        <dbReference type="EMBL" id="AZZ40015.1"/>
    </source>
</evidence>
<dbReference type="AlphaFoldDB" id="A0A3Q9UEG7"/>
<feature type="transmembrane region" description="Helical" evidence="8">
    <location>
        <begin position="75"/>
        <end position="100"/>
    </location>
</feature>
<protein>
    <submittedName>
        <fullName evidence="9">AI-2E family transporter</fullName>
    </submittedName>
</protein>
<dbReference type="Proteomes" id="UP000285875">
    <property type="component" value="Chromosome"/>
</dbReference>
<feature type="transmembrane region" description="Helical" evidence="8">
    <location>
        <begin position="213"/>
        <end position="233"/>
    </location>
</feature>
<dbReference type="KEGG" id="aji:C0Z10_09910"/>
<dbReference type="GO" id="GO:0005886">
    <property type="term" value="C:plasma membrane"/>
    <property type="evidence" value="ECO:0007669"/>
    <property type="project" value="UniProtKB-SubCell"/>
</dbReference>
<feature type="transmembrane region" description="Helical" evidence="8">
    <location>
        <begin position="239"/>
        <end position="257"/>
    </location>
</feature>
<comment type="similarity">
    <text evidence="2">Belongs to the autoinducer-2 exporter (AI-2E) (TC 2.A.86) family.</text>
</comment>
<dbReference type="Pfam" id="PF01594">
    <property type="entry name" value="AI-2E_transport"/>
    <property type="match status" value="1"/>
</dbReference>
<evidence type="ECO:0000256" key="6">
    <source>
        <dbReference type="ARBA" id="ARBA00022989"/>
    </source>
</evidence>
<evidence type="ECO:0000256" key="1">
    <source>
        <dbReference type="ARBA" id="ARBA00004651"/>
    </source>
</evidence>
<evidence type="ECO:0000256" key="7">
    <source>
        <dbReference type="ARBA" id="ARBA00023136"/>
    </source>
</evidence>
<feature type="transmembrane region" description="Helical" evidence="8">
    <location>
        <begin position="45"/>
        <end position="63"/>
    </location>
</feature>
<feature type="transmembrane region" description="Helical" evidence="8">
    <location>
        <begin position="149"/>
        <end position="178"/>
    </location>
</feature>
<sequence length="366" mass="38226">MSESRRTGPLRSQRIRRAGVTAWSALGIVVLIVVVAAAIGALSGILVPLVVAAILGIVLEPWVSWLERRRVPSALAAVIGLVSAVLVAAAMVWLVVVGFIQQLPAITQQVMTGWNAFVSWARGLDLDAVLLDQIREAAYGYAPQLGEGILGLVISTLSGGVSMVIGTFFSLFFLFFVLKDFRRFGEWLSRVTGTDPVLVERIKDLSQTAVQGYFRGTALTAIITAPIFLLPLLFLKVPLILPISILYFFLSFIPYVGAWITGAFAILIAFGSAGPTGALIVGISLLVSNGTIQSAVGSWALGSSLSLHPVVVLLATIVGGTIAGMLGMVLGPPVAAAVVKSVAAVREGGSATTSSAAPSEPEPAQP</sequence>
<evidence type="ECO:0000256" key="5">
    <source>
        <dbReference type="ARBA" id="ARBA00022692"/>
    </source>
</evidence>
<feature type="transmembrane region" description="Helical" evidence="8">
    <location>
        <begin position="264"/>
        <end position="287"/>
    </location>
</feature>